<dbReference type="AlphaFoldDB" id="A0A2M8EKX3"/>
<keyword evidence="3 4" id="KW-0687">Ribonucleoprotein</keyword>
<dbReference type="InterPro" id="IPR005823">
    <property type="entry name" value="Ribosomal_uL13_bac-type"/>
</dbReference>
<dbReference type="PANTHER" id="PTHR11545">
    <property type="entry name" value="RIBOSOMAL PROTEIN L13"/>
    <property type="match status" value="1"/>
</dbReference>
<keyword evidence="2 4" id="KW-0689">Ribosomal protein</keyword>
<dbReference type="Pfam" id="PF00572">
    <property type="entry name" value="Ribosomal_L13"/>
    <property type="match status" value="1"/>
</dbReference>
<dbReference type="Gene3D" id="3.90.1180.10">
    <property type="entry name" value="Ribosomal protein L13"/>
    <property type="match status" value="1"/>
</dbReference>
<comment type="subunit">
    <text evidence="4">Part of the 50S ribosomal subunit.</text>
</comment>
<reference evidence="6" key="1">
    <citation type="submission" date="2017-09" db="EMBL/GenBank/DDBJ databases">
        <title>Depth-based differentiation of microbial function through sediment-hosted aquifers and enrichment of novel symbionts in the deep terrestrial subsurface.</title>
        <authorList>
            <person name="Probst A.J."/>
            <person name="Ladd B."/>
            <person name="Jarett J.K."/>
            <person name="Geller-Mcgrath D.E."/>
            <person name="Sieber C.M.K."/>
            <person name="Emerson J.B."/>
            <person name="Anantharaman K."/>
            <person name="Thomas B.C."/>
            <person name="Malmstrom R."/>
            <person name="Stieglmeier M."/>
            <person name="Klingl A."/>
            <person name="Woyke T."/>
            <person name="Ryan C.M."/>
            <person name="Banfield J.F."/>
        </authorList>
    </citation>
    <scope>NUCLEOTIDE SEQUENCE [LARGE SCALE GENOMIC DNA]</scope>
</reference>
<evidence type="ECO:0000256" key="1">
    <source>
        <dbReference type="ARBA" id="ARBA00006227"/>
    </source>
</evidence>
<proteinExistence type="inferred from homology"/>
<comment type="caution">
    <text evidence="5">The sequence shown here is derived from an EMBL/GenBank/DDBJ whole genome shotgun (WGS) entry which is preliminary data.</text>
</comment>
<comment type="similarity">
    <text evidence="1 4">Belongs to the universal ribosomal protein uL13 family.</text>
</comment>
<sequence>MSDTHATKKSEQRYNWHFINADNKVLGRLSADICVLLTGKNKVNYVPYLNMGDKVVVYNVKKIAVTGTKELHKMYYSHSGTVGNLRTKNLSQIREHNSKRIILEAVTGMLPKNRLRNDRLANLYLYEDEKHPHQGQEKGATNE</sequence>
<dbReference type="GO" id="GO:0006412">
    <property type="term" value="P:translation"/>
    <property type="evidence" value="ECO:0007669"/>
    <property type="project" value="UniProtKB-UniRule"/>
</dbReference>
<dbReference type="HAMAP" id="MF_01366">
    <property type="entry name" value="Ribosomal_uL13"/>
    <property type="match status" value="1"/>
</dbReference>
<accession>A0A2M8EKX3</accession>
<dbReference type="NCBIfam" id="TIGR01066">
    <property type="entry name" value="rplM_bact"/>
    <property type="match status" value="1"/>
</dbReference>
<dbReference type="GO" id="GO:0003735">
    <property type="term" value="F:structural constituent of ribosome"/>
    <property type="evidence" value="ECO:0007669"/>
    <property type="project" value="InterPro"/>
</dbReference>
<dbReference type="PIRSF" id="PIRSF002181">
    <property type="entry name" value="Ribosomal_L13"/>
    <property type="match status" value="1"/>
</dbReference>
<evidence type="ECO:0000256" key="3">
    <source>
        <dbReference type="ARBA" id="ARBA00023274"/>
    </source>
</evidence>
<evidence type="ECO:0000313" key="6">
    <source>
        <dbReference type="Proteomes" id="UP000229756"/>
    </source>
</evidence>
<dbReference type="GO" id="GO:0017148">
    <property type="term" value="P:negative regulation of translation"/>
    <property type="evidence" value="ECO:0007669"/>
    <property type="project" value="TreeGrafter"/>
</dbReference>
<dbReference type="Proteomes" id="UP000229756">
    <property type="component" value="Unassembled WGS sequence"/>
</dbReference>
<dbReference type="GO" id="GO:0005840">
    <property type="term" value="C:ribosome"/>
    <property type="evidence" value="ECO:0007669"/>
    <property type="project" value="UniProtKB-KW"/>
</dbReference>
<protein>
    <recommendedName>
        <fullName evidence="4">Large ribosomal subunit protein uL13</fullName>
    </recommendedName>
</protein>
<dbReference type="CDD" id="cd00392">
    <property type="entry name" value="Ribosomal_L13"/>
    <property type="match status" value="1"/>
</dbReference>
<gene>
    <name evidence="4" type="primary">rplM</name>
    <name evidence="5" type="ORF">CO058_03875</name>
</gene>
<dbReference type="GO" id="GO:0003729">
    <property type="term" value="F:mRNA binding"/>
    <property type="evidence" value="ECO:0007669"/>
    <property type="project" value="TreeGrafter"/>
</dbReference>
<evidence type="ECO:0000313" key="5">
    <source>
        <dbReference type="EMBL" id="PJC23347.1"/>
    </source>
</evidence>
<comment type="function">
    <text evidence="4">This protein is one of the early assembly proteins of the 50S ribosomal subunit, although it is not seen to bind rRNA by itself. It is important during the early stages of 50S assembly.</text>
</comment>
<dbReference type="SUPFAM" id="SSF52161">
    <property type="entry name" value="Ribosomal protein L13"/>
    <property type="match status" value="1"/>
</dbReference>
<dbReference type="InterPro" id="IPR036899">
    <property type="entry name" value="Ribosomal_uL13_sf"/>
</dbReference>
<dbReference type="EMBL" id="PFSJ01000028">
    <property type="protein sequence ID" value="PJC23347.1"/>
    <property type="molecule type" value="Genomic_DNA"/>
</dbReference>
<dbReference type="PANTHER" id="PTHR11545:SF2">
    <property type="entry name" value="LARGE RIBOSOMAL SUBUNIT PROTEIN UL13M"/>
    <property type="match status" value="1"/>
</dbReference>
<evidence type="ECO:0000256" key="4">
    <source>
        <dbReference type="HAMAP-Rule" id="MF_01366"/>
    </source>
</evidence>
<evidence type="ECO:0000256" key="2">
    <source>
        <dbReference type="ARBA" id="ARBA00022980"/>
    </source>
</evidence>
<dbReference type="InterPro" id="IPR005822">
    <property type="entry name" value="Ribosomal_uL13"/>
</dbReference>
<name>A0A2M8EKX3_UNCKA</name>
<organism evidence="5 6">
    <name type="scientific">candidate division WWE3 bacterium CG_4_9_14_0_2_um_filter_35_11</name>
    <dbReference type="NCBI Taxonomy" id="1975077"/>
    <lineage>
        <taxon>Bacteria</taxon>
        <taxon>Katanobacteria</taxon>
    </lineage>
</organism>
<dbReference type="GO" id="GO:1990904">
    <property type="term" value="C:ribonucleoprotein complex"/>
    <property type="evidence" value="ECO:0007669"/>
    <property type="project" value="UniProtKB-KW"/>
</dbReference>